<dbReference type="GeneTree" id="ENSGT00940000162656"/>
<dbReference type="Bgee" id="ENSOANG00000050835">
    <property type="expression patterns" value="Expressed in testis and 7 other cell types or tissues"/>
</dbReference>
<keyword evidence="7" id="KW-0539">Nucleus</keyword>
<evidence type="ECO:0000256" key="4">
    <source>
        <dbReference type="ARBA" id="ARBA00022618"/>
    </source>
</evidence>
<name>A0A6I8P0N6_ORNAN</name>
<evidence type="ECO:0000313" key="10">
    <source>
        <dbReference type="Ensembl" id="ENSOANP00000047349.1"/>
    </source>
</evidence>
<keyword evidence="6" id="KW-0995">Kinetochore</keyword>
<organism evidence="10 11">
    <name type="scientific">Ornithorhynchus anatinus</name>
    <name type="common">Duckbill platypus</name>
    <dbReference type="NCBI Taxonomy" id="9258"/>
    <lineage>
        <taxon>Eukaryota</taxon>
        <taxon>Metazoa</taxon>
        <taxon>Chordata</taxon>
        <taxon>Craniata</taxon>
        <taxon>Vertebrata</taxon>
        <taxon>Euteleostomi</taxon>
        <taxon>Mammalia</taxon>
        <taxon>Monotremata</taxon>
        <taxon>Ornithorhynchidae</taxon>
        <taxon>Ornithorhynchus</taxon>
    </lineage>
</organism>
<evidence type="ECO:0000313" key="11">
    <source>
        <dbReference type="Proteomes" id="UP000002279"/>
    </source>
</evidence>
<evidence type="ECO:0000256" key="9">
    <source>
        <dbReference type="ARBA" id="ARBA00023328"/>
    </source>
</evidence>
<evidence type="ECO:0000256" key="7">
    <source>
        <dbReference type="ARBA" id="ARBA00023242"/>
    </source>
</evidence>
<dbReference type="GO" id="GO:0051301">
    <property type="term" value="P:cell division"/>
    <property type="evidence" value="ECO:0007669"/>
    <property type="project" value="UniProtKB-KW"/>
</dbReference>
<dbReference type="InterPro" id="IPR007128">
    <property type="entry name" value="PMF1/Nnf1"/>
</dbReference>
<dbReference type="GO" id="GO:0043522">
    <property type="term" value="F:leucine zipper domain binding"/>
    <property type="evidence" value="ECO:0007669"/>
    <property type="project" value="Ensembl"/>
</dbReference>
<dbReference type="OMA" id="IHLAHLM"/>
<dbReference type="FunCoup" id="A0A6I8P0N6">
    <property type="interactions" value="1369"/>
</dbReference>
<sequence length="188" mass="20795">MAAAPQEERRPEAAPARAQLLDAVVDTFLQRLLAAASYQRFASCYRRFHQLQPEVTQRIYDQFVAQLQAAIRDEISDIKEEGNLGPVLDALDAIVEEAQGQTGPAWRPSGDPEADTGSILVPCAQQQRAGLLRALRSQQDENRRLAQAVLDGRECIHALQERIQARSAAWQALSQDQRELVTSLGGPK</sequence>
<keyword evidence="3" id="KW-0158">Chromosome</keyword>
<comment type="subcellular location">
    <subcellularLocation>
        <location evidence="2">Chromosome</location>
        <location evidence="2">Centromere</location>
        <location evidence="2">Kinetochore</location>
    </subcellularLocation>
    <subcellularLocation>
        <location evidence="1">Nucleus</location>
    </subcellularLocation>
</comment>
<reference evidence="10" key="2">
    <citation type="submission" date="2025-08" db="UniProtKB">
        <authorList>
            <consortium name="Ensembl"/>
        </authorList>
    </citation>
    <scope>IDENTIFICATION</scope>
    <source>
        <strain evidence="10">Glennie</strain>
    </source>
</reference>
<evidence type="ECO:0000256" key="1">
    <source>
        <dbReference type="ARBA" id="ARBA00004123"/>
    </source>
</evidence>
<dbReference type="Pfam" id="PF03980">
    <property type="entry name" value="Nnf1"/>
    <property type="match status" value="1"/>
</dbReference>
<dbReference type="GO" id="GO:0000444">
    <property type="term" value="C:MIS12/MIND type complex"/>
    <property type="evidence" value="ECO:0000318"/>
    <property type="project" value="GO_Central"/>
</dbReference>
<keyword evidence="4" id="KW-0132">Cell division</keyword>
<dbReference type="Ensembl" id="ENSOANT00000050292.1">
    <property type="protein sequence ID" value="ENSOANP00000047349.1"/>
    <property type="gene ID" value="ENSOANG00000050835.1"/>
</dbReference>
<evidence type="ECO:0000256" key="8">
    <source>
        <dbReference type="ARBA" id="ARBA00023306"/>
    </source>
</evidence>
<protein>
    <submittedName>
        <fullName evidence="10">Polyamine modulated factor 1</fullName>
    </submittedName>
</protein>
<keyword evidence="5" id="KW-0498">Mitosis</keyword>
<evidence type="ECO:0000256" key="5">
    <source>
        <dbReference type="ARBA" id="ARBA00022776"/>
    </source>
</evidence>
<dbReference type="PANTHER" id="PTHR15459:SF3">
    <property type="entry name" value="POLYAMINE-MODULATED FACTOR 1"/>
    <property type="match status" value="1"/>
</dbReference>
<proteinExistence type="predicted"/>
<gene>
    <name evidence="10" type="primary">PMF1</name>
</gene>
<reference evidence="10 11" key="1">
    <citation type="journal article" date="2008" name="Nature">
        <title>Genome analysis of the platypus reveals unique signatures of evolution.</title>
        <authorList>
            <person name="Warren W.C."/>
            <person name="Hillier L.W."/>
            <person name="Marshall Graves J.A."/>
            <person name="Birney E."/>
            <person name="Ponting C.P."/>
            <person name="Grutzner F."/>
            <person name="Belov K."/>
            <person name="Miller W."/>
            <person name="Clarke L."/>
            <person name="Chinwalla A.T."/>
            <person name="Yang S.P."/>
            <person name="Heger A."/>
            <person name="Locke D.P."/>
            <person name="Miethke P."/>
            <person name="Waters P.D."/>
            <person name="Veyrunes F."/>
            <person name="Fulton L."/>
            <person name="Fulton B."/>
            <person name="Graves T."/>
            <person name="Wallis J."/>
            <person name="Puente X.S."/>
            <person name="Lopez-Otin C."/>
            <person name="Ordonez G.R."/>
            <person name="Eichler E.E."/>
            <person name="Chen L."/>
            <person name="Cheng Z."/>
            <person name="Deakin J.E."/>
            <person name="Alsop A."/>
            <person name="Thompson K."/>
            <person name="Kirby P."/>
            <person name="Papenfuss A.T."/>
            <person name="Wakefield M.J."/>
            <person name="Olender T."/>
            <person name="Lancet D."/>
            <person name="Huttley G.A."/>
            <person name="Smit A.F."/>
            <person name="Pask A."/>
            <person name="Temple-Smith P."/>
            <person name="Batzer M.A."/>
            <person name="Walker J.A."/>
            <person name="Konkel M.K."/>
            <person name="Harris R.S."/>
            <person name="Whittington C.M."/>
            <person name="Wong E.S."/>
            <person name="Gemmell N.J."/>
            <person name="Buschiazzo E."/>
            <person name="Vargas Jentzsch I.M."/>
            <person name="Merkel A."/>
            <person name="Schmitz J."/>
            <person name="Zemann A."/>
            <person name="Churakov G."/>
            <person name="Kriegs J.O."/>
            <person name="Brosius J."/>
            <person name="Murchison E.P."/>
            <person name="Sachidanandam R."/>
            <person name="Smith C."/>
            <person name="Hannon G.J."/>
            <person name="Tsend-Ayush E."/>
            <person name="McMillan D."/>
            <person name="Attenborough R."/>
            <person name="Rens W."/>
            <person name="Ferguson-Smith M."/>
            <person name="Lefevre C.M."/>
            <person name="Sharp J.A."/>
            <person name="Nicholas K.R."/>
            <person name="Ray D.A."/>
            <person name="Kube M."/>
            <person name="Reinhardt R."/>
            <person name="Pringle T.H."/>
            <person name="Taylor J."/>
            <person name="Jones R.C."/>
            <person name="Nixon B."/>
            <person name="Dacheux J.L."/>
            <person name="Niwa H."/>
            <person name="Sekita Y."/>
            <person name="Huang X."/>
            <person name="Stark A."/>
            <person name="Kheradpour P."/>
            <person name="Kellis M."/>
            <person name="Flicek P."/>
            <person name="Chen Y."/>
            <person name="Webber C."/>
            <person name="Hardison R."/>
            <person name="Nelson J."/>
            <person name="Hallsworth-Pepin K."/>
            <person name="Delehaunty K."/>
            <person name="Markovic C."/>
            <person name="Minx P."/>
            <person name="Feng Y."/>
            <person name="Kremitzki C."/>
            <person name="Mitreva M."/>
            <person name="Glasscock J."/>
            <person name="Wylie T."/>
            <person name="Wohldmann P."/>
            <person name="Thiru P."/>
            <person name="Nhan M.N."/>
            <person name="Pohl C.S."/>
            <person name="Smith S.M."/>
            <person name="Hou S."/>
            <person name="Nefedov M."/>
            <person name="de Jong P.J."/>
            <person name="Renfree M.B."/>
            <person name="Mardis E.R."/>
            <person name="Wilson R.K."/>
        </authorList>
    </citation>
    <scope>NUCLEOTIDE SEQUENCE [LARGE SCALE GENOMIC DNA]</scope>
    <source>
        <strain evidence="10 11">Glennie</strain>
    </source>
</reference>
<dbReference type="GO" id="GO:0003713">
    <property type="term" value="F:transcription coactivator activity"/>
    <property type="evidence" value="ECO:0007669"/>
    <property type="project" value="Ensembl"/>
</dbReference>
<reference evidence="10" key="3">
    <citation type="submission" date="2025-09" db="UniProtKB">
        <authorList>
            <consortium name="Ensembl"/>
        </authorList>
    </citation>
    <scope>IDENTIFICATION</scope>
    <source>
        <strain evidence="10">Glennie</strain>
    </source>
</reference>
<evidence type="ECO:0000256" key="2">
    <source>
        <dbReference type="ARBA" id="ARBA00004629"/>
    </source>
</evidence>
<dbReference type="GO" id="GO:0007059">
    <property type="term" value="P:chromosome segregation"/>
    <property type="evidence" value="ECO:0000318"/>
    <property type="project" value="GO_Central"/>
</dbReference>
<dbReference type="AlphaFoldDB" id="A0A6I8P0N6"/>
<dbReference type="GO" id="GO:0005654">
    <property type="term" value="C:nucleoplasm"/>
    <property type="evidence" value="ECO:0007669"/>
    <property type="project" value="Ensembl"/>
</dbReference>
<keyword evidence="11" id="KW-1185">Reference proteome</keyword>
<keyword evidence="9" id="KW-0137">Centromere</keyword>
<keyword evidence="8" id="KW-0131">Cell cycle</keyword>
<dbReference type="OrthoDB" id="18453at2759"/>
<dbReference type="InParanoid" id="A0A6I8P0N6"/>
<evidence type="ECO:0000256" key="6">
    <source>
        <dbReference type="ARBA" id="ARBA00022838"/>
    </source>
</evidence>
<dbReference type="Proteomes" id="UP000002279">
    <property type="component" value="Chromosome X5"/>
</dbReference>
<dbReference type="PANTHER" id="PTHR15459">
    <property type="entry name" value="POLYAMINE-MODULATED FACTOR 1"/>
    <property type="match status" value="1"/>
</dbReference>
<evidence type="ECO:0000256" key="3">
    <source>
        <dbReference type="ARBA" id="ARBA00022454"/>
    </source>
</evidence>
<dbReference type="GO" id="GO:0005794">
    <property type="term" value="C:Golgi apparatus"/>
    <property type="evidence" value="ECO:0007669"/>
    <property type="project" value="Ensembl"/>
</dbReference>
<accession>A0A6I8P0N6</accession>